<feature type="domain" description="Methyltransferase" evidence="1">
    <location>
        <begin position="63"/>
        <end position="156"/>
    </location>
</feature>
<dbReference type="EMBL" id="BAABUJ010000061">
    <property type="protein sequence ID" value="GAA5806285.1"/>
    <property type="molecule type" value="Genomic_DNA"/>
</dbReference>
<dbReference type="SUPFAM" id="SSF53335">
    <property type="entry name" value="S-adenosyl-L-methionine-dependent methyltransferases"/>
    <property type="match status" value="1"/>
</dbReference>
<dbReference type="InterPro" id="IPR029063">
    <property type="entry name" value="SAM-dependent_MTases_sf"/>
</dbReference>
<dbReference type="Pfam" id="PF13649">
    <property type="entry name" value="Methyltransf_25"/>
    <property type="match status" value="1"/>
</dbReference>
<name>A0ABP9YHU4_9FUNG</name>
<dbReference type="InterPro" id="IPR041698">
    <property type="entry name" value="Methyltransf_25"/>
</dbReference>
<evidence type="ECO:0000259" key="1">
    <source>
        <dbReference type="Pfam" id="PF13649"/>
    </source>
</evidence>
<organism evidence="2 3">
    <name type="scientific">Helicostylum pulchrum</name>
    <dbReference type="NCBI Taxonomy" id="562976"/>
    <lineage>
        <taxon>Eukaryota</taxon>
        <taxon>Fungi</taxon>
        <taxon>Fungi incertae sedis</taxon>
        <taxon>Mucoromycota</taxon>
        <taxon>Mucoromycotina</taxon>
        <taxon>Mucoromycetes</taxon>
        <taxon>Mucorales</taxon>
        <taxon>Mucorineae</taxon>
        <taxon>Mucoraceae</taxon>
        <taxon>Helicostylum</taxon>
    </lineage>
</organism>
<keyword evidence="3" id="KW-1185">Reference proteome</keyword>
<dbReference type="Gene3D" id="3.40.50.150">
    <property type="entry name" value="Vaccinia Virus protein VP39"/>
    <property type="match status" value="1"/>
</dbReference>
<dbReference type="Proteomes" id="UP001476247">
    <property type="component" value="Unassembled WGS sequence"/>
</dbReference>
<accession>A0ABP9YHU4</accession>
<evidence type="ECO:0000313" key="2">
    <source>
        <dbReference type="EMBL" id="GAA5806285.1"/>
    </source>
</evidence>
<comment type="caution">
    <text evidence="2">The sequence shown here is derived from an EMBL/GenBank/DDBJ whole genome shotgun (WGS) entry which is preliminary data.</text>
</comment>
<protein>
    <recommendedName>
        <fullName evidence="1">Methyltransferase domain-containing protein</fullName>
    </recommendedName>
</protein>
<dbReference type="PANTHER" id="PTHR43591:SF24">
    <property type="entry name" value="2-METHOXY-6-POLYPRENYL-1,4-BENZOQUINOL METHYLASE, MITOCHONDRIAL"/>
    <property type="match status" value="1"/>
</dbReference>
<gene>
    <name evidence="2" type="ORF">HPULCUR_011816</name>
</gene>
<sequence length="284" mass="32230">MTILSKEAINDGYYYFVNGRRFNARARYILPSDEGESVRLLEQHFCFKILPPVKPQLDEGIQVLDSACGYGAHWTTDIAKEYPNSRFLGVDISDGFPVEDIAPSNTTFALGNIAIKIPLPDNTLGFVFQRFLIGALSSEEWNSNLKEIHRVLKPGGFVELLEYNLEVYNAGPLLETFTERMFQGFKNAGLVADISIQLNDRLKKIGFVGFVTTVQDFPLNNSHNGEANWRSLGGSFRGMGSLLAKVYTEWEDRGIYKEYMDNVEKELIEYKSYVKIYTVYAQKP</sequence>
<proteinExistence type="predicted"/>
<evidence type="ECO:0000313" key="3">
    <source>
        <dbReference type="Proteomes" id="UP001476247"/>
    </source>
</evidence>
<reference evidence="2 3" key="1">
    <citation type="submission" date="2024-04" db="EMBL/GenBank/DDBJ databases">
        <title>genome sequences of Mucor flavus KT1a and Helicostylum pulchrum KT1b strains isolation_sourced from the surface of a dry-aged beef.</title>
        <authorList>
            <person name="Toyotome T."/>
            <person name="Hosono M."/>
            <person name="Torimaru M."/>
            <person name="Fukuda K."/>
            <person name="Mikami N."/>
        </authorList>
    </citation>
    <scope>NUCLEOTIDE SEQUENCE [LARGE SCALE GENOMIC DNA]</scope>
    <source>
        <strain evidence="2 3">KT1b</strain>
    </source>
</reference>
<dbReference type="PANTHER" id="PTHR43591">
    <property type="entry name" value="METHYLTRANSFERASE"/>
    <property type="match status" value="1"/>
</dbReference>